<organism evidence="1">
    <name type="scientific">Timema cristinae</name>
    <name type="common">Walking stick</name>
    <dbReference type="NCBI Taxonomy" id="61476"/>
    <lineage>
        <taxon>Eukaryota</taxon>
        <taxon>Metazoa</taxon>
        <taxon>Ecdysozoa</taxon>
        <taxon>Arthropoda</taxon>
        <taxon>Hexapoda</taxon>
        <taxon>Insecta</taxon>
        <taxon>Pterygota</taxon>
        <taxon>Neoptera</taxon>
        <taxon>Polyneoptera</taxon>
        <taxon>Phasmatodea</taxon>
        <taxon>Timematodea</taxon>
        <taxon>Timematoidea</taxon>
        <taxon>Timematidae</taxon>
        <taxon>Timema</taxon>
    </lineage>
</organism>
<protein>
    <submittedName>
        <fullName evidence="1">Uncharacterized protein</fullName>
    </submittedName>
</protein>
<reference evidence="1" key="1">
    <citation type="submission" date="2020-11" db="EMBL/GenBank/DDBJ databases">
        <authorList>
            <person name="Tran Van P."/>
        </authorList>
    </citation>
    <scope>NUCLEOTIDE SEQUENCE</scope>
</reference>
<proteinExistence type="predicted"/>
<dbReference type="AlphaFoldDB" id="A0A7R9DBJ0"/>
<name>A0A7R9DBJ0_TIMCR</name>
<sequence length="351" mass="39501">MGHSVGLCRIEHRVNGYLCWKYRVSMAVLNDWFFVSMVTNSSISLEGEDLDWSSTSSTSYCNTSMRVSSLGAATINFIRDRIWQRRLTQNISHYSHEKRTKINFWIDSSPATSFHLDVTLPVVTEREPIGGSSFTRDIIYILTCLLSQRETGLGMNGQFVLFKYSGQYPHDFLVEIGCTVVLQVLVEMRKQLANSTMADIPSKTKFSSPRFTTGTKHNSINCFCMHLFCWTDKNSFANCTTRALSLALPINKLTSWPAIAMSAACLENPSPLKYSAGDPRLWPPTTGISCAADQSDPTCPHSQDCLLQRCVGNEPTLYSKNLGEEWFLPLLTYNTSRNLSKTSYLISWKAV</sequence>
<gene>
    <name evidence="1" type="ORF">TCEB3V08_LOCUS10652</name>
</gene>
<dbReference type="EMBL" id="OC321865">
    <property type="protein sequence ID" value="CAD7410809.1"/>
    <property type="molecule type" value="Genomic_DNA"/>
</dbReference>
<accession>A0A7R9DBJ0</accession>
<evidence type="ECO:0000313" key="1">
    <source>
        <dbReference type="EMBL" id="CAD7410809.1"/>
    </source>
</evidence>